<organism evidence="1 2">
    <name type="scientific">Cetraspora pellucida</name>
    <dbReference type="NCBI Taxonomy" id="1433469"/>
    <lineage>
        <taxon>Eukaryota</taxon>
        <taxon>Fungi</taxon>
        <taxon>Fungi incertae sedis</taxon>
        <taxon>Mucoromycota</taxon>
        <taxon>Glomeromycotina</taxon>
        <taxon>Glomeromycetes</taxon>
        <taxon>Diversisporales</taxon>
        <taxon>Gigasporaceae</taxon>
        <taxon>Cetraspora</taxon>
    </lineage>
</organism>
<sequence>MKASKLLVHSLGKVTYESENLEHRVLPKLLLNEFEIVPVTHDEIMFYANDGMNKYWNPEGECKLYKKLQELSVHASDFIYKSIRHLNLSEYKRHINNLLLDNSCLKLKYFETCVTIYLDLN</sequence>
<dbReference type="Proteomes" id="UP000789759">
    <property type="component" value="Unassembled WGS sequence"/>
</dbReference>
<dbReference type="EMBL" id="CAJVQA010009362">
    <property type="protein sequence ID" value="CAG8684059.1"/>
    <property type="molecule type" value="Genomic_DNA"/>
</dbReference>
<evidence type="ECO:0000313" key="1">
    <source>
        <dbReference type="EMBL" id="CAG8684059.1"/>
    </source>
</evidence>
<evidence type="ECO:0000313" key="2">
    <source>
        <dbReference type="Proteomes" id="UP000789759"/>
    </source>
</evidence>
<proteinExistence type="predicted"/>
<dbReference type="AlphaFoldDB" id="A0A9N9ELU1"/>
<reference evidence="1" key="1">
    <citation type="submission" date="2021-06" db="EMBL/GenBank/DDBJ databases">
        <authorList>
            <person name="Kallberg Y."/>
            <person name="Tangrot J."/>
            <person name="Rosling A."/>
        </authorList>
    </citation>
    <scope>NUCLEOTIDE SEQUENCE</scope>
    <source>
        <strain evidence="1">FL966</strain>
    </source>
</reference>
<dbReference type="OrthoDB" id="2441908at2759"/>
<name>A0A9N9ELU1_9GLOM</name>
<comment type="caution">
    <text evidence="1">The sequence shown here is derived from an EMBL/GenBank/DDBJ whole genome shotgun (WGS) entry which is preliminary data.</text>
</comment>
<accession>A0A9N9ELU1</accession>
<keyword evidence="2" id="KW-1185">Reference proteome</keyword>
<gene>
    <name evidence="1" type="ORF">CPELLU_LOCUS10960</name>
</gene>
<protein>
    <submittedName>
        <fullName evidence="1">3881_t:CDS:1</fullName>
    </submittedName>
</protein>